<dbReference type="GO" id="GO:0000711">
    <property type="term" value="P:meiotic DNA repair synthesis"/>
    <property type="evidence" value="ECO:0007669"/>
    <property type="project" value="TreeGrafter"/>
</dbReference>
<evidence type="ECO:0000256" key="1">
    <source>
        <dbReference type="SAM" id="MobiDB-lite"/>
    </source>
</evidence>
<dbReference type="GO" id="GO:0000801">
    <property type="term" value="C:central element"/>
    <property type="evidence" value="ECO:0007669"/>
    <property type="project" value="TreeGrafter"/>
</dbReference>
<protein>
    <submittedName>
        <fullName evidence="2">Uncharacterized protein</fullName>
    </submittedName>
</protein>
<dbReference type="PANTHER" id="PTHR46918:SF1">
    <property type="entry name" value="SYNAPTONEMAL COMPLEX PROTEIN 1"/>
    <property type="match status" value="1"/>
</dbReference>
<name>A0A8H6N483_9PEZI</name>
<dbReference type="InterPro" id="IPR008827">
    <property type="entry name" value="SYCP1"/>
</dbReference>
<keyword evidence="3" id="KW-1185">Reference proteome</keyword>
<evidence type="ECO:0000313" key="2">
    <source>
        <dbReference type="EMBL" id="KAF6818855.1"/>
    </source>
</evidence>
<organism evidence="2 3">
    <name type="scientific">Colletotrichum plurivorum</name>
    <dbReference type="NCBI Taxonomy" id="2175906"/>
    <lineage>
        <taxon>Eukaryota</taxon>
        <taxon>Fungi</taxon>
        <taxon>Dikarya</taxon>
        <taxon>Ascomycota</taxon>
        <taxon>Pezizomycotina</taxon>
        <taxon>Sordariomycetes</taxon>
        <taxon>Hypocreomycetidae</taxon>
        <taxon>Glomerellales</taxon>
        <taxon>Glomerellaceae</taxon>
        <taxon>Colletotrichum</taxon>
        <taxon>Colletotrichum orchidearum species complex</taxon>
    </lineage>
</organism>
<dbReference type="Gene3D" id="1.10.287.1490">
    <property type="match status" value="1"/>
</dbReference>
<dbReference type="AlphaFoldDB" id="A0A8H6N483"/>
<accession>A0A8H6N483</accession>
<feature type="region of interest" description="Disordered" evidence="1">
    <location>
        <begin position="486"/>
        <end position="515"/>
    </location>
</feature>
<sequence length="593" mass="68219">MFVFLGKLNWGHYAKEESFVIVLPNGPVRAGDTAYMFFQWTKNYQGARKPNWFQNIAIDKVTKAPCGSDVFTLKQNYYSWHVTAKDNYTKLDVVMSNPKNEKIPQNLKRIWQPKDNLTSGGTMRIWTGKINWPKYASNEMGIFIVPDGFGEGKPVLSLWQWTKNAECVQNFPSFRDMTQKIEPGFEGGVKFSFKDYYELNCTWDEKTEKLDVHMKGPEANQQLGVFTLSTLVDRHSHDFNPPESSPQKAELEVRLPQAQDSLPRILTPMPFPRTLLETLTHTAAFVDQAGYLAKYAEERFKALDADFHVRCQELDAVKTQNKGLNDRVKQLSDDLGIEKTKTTDLEKRLADAKDDAKKQELDFDKKIKDLTEKNDKHDKEDHKRIKQLEQFLTEARRVRDDLQKRLDEALSALSTSNAELQAAKSRNLGLEADIAALEAKLSVERSHGEKLSGENTELKKKIDDLEAQLRELQQKLAKALEDLQRTQESLEEKKGDIRRMTKELADATNEREGLEKTIEELKRKREEAEKGRTEAGDKAKEAVAAIDRLRHERDEAIKERAAIDKKLDDTRKLRSDADKEVARLREKLLKYES</sequence>
<reference evidence="2" key="1">
    <citation type="journal article" date="2020" name="Phytopathology">
        <title>Genome Sequence Resources of Colletotrichum truncatum, C. plurivorum, C. musicola, and C. sojae: Four Species Pathogenic to Soybean (Glycine max).</title>
        <authorList>
            <person name="Rogerio F."/>
            <person name="Boufleur T.R."/>
            <person name="Ciampi-Guillardi M."/>
            <person name="Sukno S.A."/>
            <person name="Thon M.R."/>
            <person name="Massola Junior N.S."/>
            <person name="Baroncelli R."/>
        </authorList>
    </citation>
    <scope>NUCLEOTIDE SEQUENCE</scope>
    <source>
        <strain evidence="2">LFN00145</strain>
    </source>
</reference>
<comment type="caution">
    <text evidence="2">The sequence shown here is derived from an EMBL/GenBank/DDBJ whole genome shotgun (WGS) entry which is preliminary data.</text>
</comment>
<dbReference type="GO" id="GO:0051878">
    <property type="term" value="P:lateral element assembly"/>
    <property type="evidence" value="ECO:0007669"/>
    <property type="project" value="TreeGrafter"/>
</dbReference>
<proteinExistence type="predicted"/>
<dbReference type="Proteomes" id="UP000654918">
    <property type="component" value="Unassembled WGS sequence"/>
</dbReference>
<dbReference type="EMBL" id="WIGO01000295">
    <property type="protein sequence ID" value="KAF6818855.1"/>
    <property type="molecule type" value="Genomic_DNA"/>
</dbReference>
<dbReference type="GO" id="GO:0003690">
    <property type="term" value="F:double-stranded DNA binding"/>
    <property type="evidence" value="ECO:0007669"/>
    <property type="project" value="TreeGrafter"/>
</dbReference>
<dbReference type="SUPFAM" id="SSF57997">
    <property type="entry name" value="Tropomyosin"/>
    <property type="match status" value="1"/>
</dbReference>
<dbReference type="PANTHER" id="PTHR46918">
    <property type="entry name" value="SYNAPTONEMAL COMPLEX PROTEIN 1"/>
    <property type="match status" value="1"/>
</dbReference>
<dbReference type="GO" id="GO:0001673">
    <property type="term" value="C:male germ cell nucleus"/>
    <property type="evidence" value="ECO:0007669"/>
    <property type="project" value="TreeGrafter"/>
</dbReference>
<dbReference type="GO" id="GO:0000802">
    <property type="term" value="C:transverse filament"/>
    <property type="evidence" value="ECO:0007669"/>
    <property type="project" value="TreeGrafter"/>
</dbReference>
<evidence type="ECO:0000313" key="3">
    <source>
        <dbReference type="Proteomes" id="UP000654918"/>
    </source>
</evidence>
<dbReference type="GO" id="GO:0051026">
    <property type="term" value="P:chiasma assembly"/>
    <property type="evidence" value="ECO:0007669"/>
    <property type="project" value="TreeGrafter"/>
</dbReference>
<gene>
    <name evidence="2" type="ORF">CPLU01_13205</name>
</gene>